<dbReference type="InterPro" id="IPR029044">
    <property type="entry name" value="Nucleotide-diphossugar_trans"/>
</dbReference>
<feature type="transmembrane region" description="Helical" evidence="1">
    <location>
        <begin position="356"/>
        <end position="374"/>
    </location>
</feature>
<dbReference type="RefSeq" id="WP_338228648.1">
    <property type="nucleotide sequence ID" value="NZ_BTPE01000006.1"/>
</dbReference>
<dbReference type="Gene3D" id="3.90.550.10">
    <property type="entry name" value="Spore Coat Polysaccharide Biosynthesis Protein SpsA, Chain A"/>
    <property type="match status" value="1"/>
</dbReference>
<gene>
    <name evidence="2" type="ORF">Ataiwa_20840</name>
</gene>
<comment type="caution">
    <text evidence="2">The sequence shown here is derived from an EMBL/GenBank/DDBJ whole genome shotgun (WGS) entry which is preliminary data.</text>
</comment>
<evidence type="ECO:0000313" key="3">
    <source>
        <dbReference type="Proteomes" id="UP001307705"/>
    </source>
</evidence>
<dbReference type="Pfam" id="PF13641">
    <property type="entry name" value="Glyco_tranf_2_3"/>
    <property type="match status" value="1"/>
</dbReference>
<organism evidence="2 3">
    <name type="scientific">Algoriphagus taiwanensis</name>
    <dbReference type="NCBI Taxonomy" id="1445656"/>
    <lineage>
        <taxon>Bacteria</taxon>
        <taxon>Pseudomonadati</taxon>
        <taxon>Bacteroidota</taxon>
        <taxon>Cytophagia</taxon>
        <taxon>Cytophagales</taxon>
        <taxon>Cyclobacteriaceae</taxon>
        <taxon>Algoriphagus</taxon>
    </lineage>
</organism>
<protein>
    <submittedName>
        <fullName evidence="2">Glycosyltransferase family 2 protein</fullName>
    </submittedName>
</protein>
<reference evidence="2 3" key="1">
    <citation type="submission" date="2023-08" db="EMBL/GenBank/DDBJ databases">
        <title>Draft genome sequence of Algoriphagus taiwanensis.</title>
        <authorList>
            <person name="Takatani N."/>
            <person name="Hosokawa M."/>
            <person name="Sawabe T."/>
        </authorList>
    </citation>
    <scope>NUCLEOTIDE SEQUENCE [LARGE SCALE GENOMIC DNA]</scope>
    <source>
        <strain evidence="2 3">JCM 19755</strain>
    </source>
</reference>
<feature type="transmembrane region" description="Helical" evidence="1">
    <location>
        <begin position="304"/>
        <end position="322"/>
    </location>
</feature>
<name>A0ABQ6Q0V2_9BACT</name>
<dbReference type="SUPFAM" id="SSF53448">
    <property type="entry name" value="Nucleotide-diphospho-sugar transferases"/>
    <property type="match status" value="1"/>
</dbReference>
<evidence type="ECO:0000313" key="2">
    <source>
        <dbReference type="EMBL" id="GMQ33812.1"/>
    </source>
</evidence>
<keyword evidence="1" id="KW-0472">Membrane</keyword>
<keyword evidence="1" id="KW-1133">Transmembrane helix</keyword>
<sequence>MNTFLILILSLPIAYLTVASFYQLVLALASRRYKSPKLGKKSKGRTLILVPAYREDAVILSSTEVNLKRIPQDNSCDYLVLADQLQAQTVAKLRAMGAEVLEVKFEKSTKVKSLKAGMDFKAGKGDYWHTVILDADNILDRNFISTALQYRALGYRVLQGERLASNTRNAMEILDGLSEKANQELLCKGANQLGLSSKLTGSAMVLDFDLFKLVLRMLKAIGGFDKEMELILTAMGETIQYAPELKVWDEKVSSTQAFAKQRGRWLESQYTFLRKSIQPATRGLFRGNKDYFHKSIQLALPPRVLAPAALLLFLGISILLSFNFLVGLAGVSFVALMASYFIVLPTGLWKRHFTQILLALPGLVLAAIQSLGWMKKSKKEFLHTAHQFQKS</sequence>
<keyword evidence="1" id="KW-0812">Transmembrane</keyword>
<accession>A0ABQ6Q0V2</accession>
<dbReference type="EMBL" id="BTPE01000006">
    <property type="protein sequence ID" value="GMQ33812.1"/>
    <property type="molecule type" value="Genomic_DNA"/>
</dbReference>
<evidence type="ECO:0000256" key="1">
    <source>
        <dbReference type="SAM" id="Phobius"/>
    </source>
</evidence>
<feature type="transmembrane region" description="Helical" evidence="1">
    <location>
        <begin position="328"/>
        <end position="349"/>
    </location>
</feature>
<keyword evidence="3" id="KW-1185">Reference proteome</keyword>
<dbReference type="Proteomes" id="UP001307705">
    <property type="component" value="Unassembled WGS sequence"/>
</dbReference>
<feature type="transmembrane region" description="Helical" evidence="1">
    <location>
        <begin position="6"/>
        <end position="29"/>
    </location>
</feature>
<proteinExistence type="predicted"/>